<evidence type="ECO:0000256" key="6">
    <source>
        <dbReference type="ARBA" id="ARBA00022723"/>
    </source>
</evidence>
<dbReference type="EMBL" id="CP005986">
    <property type="protein sequence ID" value="AIA53965.1"/>
    <property type="molecule type" value="Genomic_DNA"/>
</dbReference>
<dbReference type="GeneID" id="92930144"/>
<evidence type="ECO:0000256" key="8">
    <source>
        <dbReference type="ARBA" id="ARBA00022842"/>
    </source>
</evidence>
<dbReference type="GO" id="GO:0046872">
    <property type="term" value="F:metal ion binding"/>
    <property type="evidence" value="ECO:0007669"/>
    <property type="project" value="UniProtKB-KW"/>
</dbReference>
<dbReference type="Gene3D" id="3.40.50.1000">
    <property type="entry name" value="HAD superfamily/HAD-like"/>
    <property type="match status" value="1"/>
</dbReference>
<dbReference type="NCBIfam" id="TIGR01509">
    <property type="entry name" value="HAD-SF-IA-v3"/>
    <property type="match status" value="1"/>
</dbReference>
<dbReference type="PANTHER" id="PTHR43434">
    <property type="entry name" value="PHOSPHOGLYCOLATE PHOSPHATASE"/>
    <property type="match status" value="1"/>
</dbReference>
<dbReference type="InterPro" id="IPR041492">
    <property type="entry name" value="HAD_2"/>
</dbReference>
<comment type="function">
    <text evidence="10">Specifically catalyzes the dephosphorylation of 2-phosphoglycolate. Is involved in the dissimilation of the intracellular 2-phosphoglycolate formed during the DNA repair of 3'-phosphoglycolate ends, a major class of DNA lesions induced by oxidative stress.</text>
</comment>
<dbReference type="eggNOG" id="COG0546">
    <property type="taxonomic scope" value="Bacteria"/>
</dbReference>
<dbReference type="HAMAP" id="MF_00495">
    <property type="entry name" value="GPH_hydrolase_bact"/>
    <property type="match status" value="1"/>
</dbReference>
<dbReference type="CDD" id="cd16417">
    <property type="entry name" value="HAD_PGPase"/>
    <property type="match status" value="1"/>
</dbReference>
<comment type="cofactor">
    <cofactor evidence="2 10">
        <name>Mg(2+)</name>
        <dbReference type="ChEBI" id="CHEBI:18420"/>
    </cofactor>
</comment>
<comment type="catalytic activity">
    <reaction evidence="1 10">
        <text>2-phosphoglycolate + H2O = glycolate + phosphate</text>
        <dbReference type="Rhea" id="RHEA:14369"/>
        <dbReference type="ChEBI" id="CHEBI:15377"/>
        <dbReference type="ChEBI" id="CHEBI:29805"/>
        <dbReference type="ChEBI" id="CHEBI:43474"/>
        <dbReference type="ChEBI" id="CHEBI:58033"/>
        <dbReference type="EC" id="3.1.3.18"/>
    </reaction>
</comment>
<dbReference type="Gene3D" id="1.10.150.240">
    <property type="entry name" value="Putative phosphatase, domain 2"/>
    <property type="match status" value="1"/>
</dbReference>
<keyword evidence="8 10" id="KW-0460">Magnesium</keyword>
<dbReference type="InterPro" id="IPR006439">
    <property type="entry name" value="HAD-SF_hydro_IA"/>
</dbReference>
<protein>
    <recommendedName>
        <fullName evidence="5 10">Phosphoglycolate phosphatase</fullName>
        <shortName evidence="10">PGP</shortName>
        <shortName evidence="10">PGPase</shortName>
        <ecNumber evidence="5 10">3.1.3.18</ecNumber>
    </recommendedName>
</protein>
<evidence type="ECO:0000256" key="9">
    <source>
        <dbReference type="ARBA" id="ARBA00023277"/>
    </source>
</evidence>
<organism evidence="11 12">
    <name type="scientific">Acidithiobacillus caldus (strain ATCC 51756 / DSM 8584 / KU)</name>
    <dbReference type="NCBI Taxonomy" id="637389"/>
    <lineage>
        <taxon>Bacteria</taxon>
        <taxon>Pseudomonadati</taxon>
        <taxon>Pseudomonadota</taxon>
        <taxon>Acidithiobacillia</taxon>
        <taxon>Acidithiobacillales</taxon>
        <taxon>Acidithiobacillaceae</taxon>
        <taxon>Acidithiobacillus</taxon>
    </lineage>
</organism>
<evidence type="ECO:0000256" key="5">
    <source>
        <dbReference type="ARBA" id="ARBA00013078"/>
    </source>
</evidence>
<evidence type="ECO:0000313" key="11">
    <source>
        <dbReference type="EMBL" id="AIA53965.1"/>
    </source>
</evidence>
<dbReference type="FunFam" id="3.40.50.1000:FF:000022">
    <property type="entry name" value="Phosphoglycolate phosphatase"/>
    <property type="match status" value="1"/>
</dbReference>
<dbReference type="InterPro" id="IPR023198">
    <property type="entry name" value="PGP-like_dom2"/>
</dbReference>
<comment type="similarity">
    <text evidence="4 10">Belongs to the HAD-like hydrolase superfamily. CbbY/CbbZ/Gph/YieH family.</text>
</comment>
<dbReference type="InterPro" id="IPR036412">
    <property type="entry name" value="HAD-like_sf"/>
</dbReference>
<dbReference type="Proteomes" id="UP000005522">
    <property type="component" value="Chromosome"/>
</dbReference>
<dbReference type="SUPFAM" id="SSF56784">
    <property type="entry name" value="HAD-like"/>
    <property type="match status" value="1"/>
</dbReference>
<name>A0A059ZQI5_ACICK</name>
<dbReference type="PRINTS" id="PR00413">
    <property type="entry name" value="HADHALOGNASE"/>
</dbReference>
<accession>A0A059ZQI5</accession>
<dbReference type="Pfam" id="PF13419">
    <property type="entry name" value="HAD_2"/>
    <property type="match status" value="1"/>
</dbReference>
<evidence type="ECO:0000256" key="1">
    <source>
        <dbReference type="ARBA" id="ARBA00000830"/>
    </source>
</evidence>
<keyword evidence="6 10" id="KW-0479">Metal-binding</keyword>
<sequence>MTTTGKRFRAKVVLLDLDGTLVDTAPDLAAAANHVLRKLGREPAEMPVIRGFIGNGVRELMRRALCLTRAPTEAELDEAMVDFGAYYAAHLTDHSRVYPGVAETLEALKAQDRRIVCITNKAGTFTEPLLDTLGLRPHFDLVLSGDSLPRKKPDPLPLTHAATHFGVQPETALLVGDSRNDTEAARAAGMPVACVTYGYHGDQPVAELQPDALLDNLLELLDILEHTPHERDFGKV</sequence>
<evidence type="ECO:0000256" key="7">
    <source>
        <dbReference type="ARBA" id="ARBA00022801"/>
    </source>
</evidence>
<keyword evidence="9 10" id="KW-0119">Carbohydrate metabolism</keyword>
<dbReference type="GO" id="GO:0006281">
    <property type="term" value="P:DNA repair"/>
    <property type="evidence" value="ECO:0007669"/>
    <property type="project" value="TreeGrafter"/>
</dbReference>
<dbReference type="SMR" id="A0A059ZQI5"/>
<dbReference type="UniPathway" id="UPA00865">
    <property type="reaction ID" value="UER00834"/>
</dbReference>
<evidence type="ECO:0000256" key="4">
    <source>
        <dbReference type="ARBA" id="ARBA00006171"/>
    </source>
</evidence>
<dbReference type="GO" id="GO:0046295">
    <property type="term" value="P:glycolate biosynthetic process"/>
    <property type="evidence" value="ECO:0007669"/>
    <property type="project" value="UniProtKB-UniRule"/>
</dbReference>
<evidence type="ECO:0000313" key="12">
    <source>
        <dbReference type="Proteomes" id="UP000005522"/>
    </source>
</evidence>
<dbReference type="SFLD" id="SFLDS00003">
    <property type="entry name" value="Haloacid_Dehalogenase"/>
    <property type="match status" value="1"/>
</dbReference>
<feature type="binding site" evidence="10">
    <location>
        <position position="18"/>
    </location>
    <ligand>
        <name>Mg(2+)</name>
        <dbReference type="ChEBI" id="CHEBI:18420"/>
    </ligand>
</feature>
<feature type="active site" description="Nucleophile" evidence="10">
    <location>
        <position position="16"/>
    </location>
</feature>
<reference evidence="11 12" key="1">
    <citation type="journal article" date="2009" name="J. Bacteriol.">
        <title>Draft genome sequence of the extremely acidophilic bacterium Acidithiobacillus caldus ATCC 51756 reveals metabolic versatility in the genus Acidithiobacillus.</title>
        <authorList>
            <person name="Valdes J."/>
            <person name="Quatrini R."/>
            <person name="Hallberg K."/>
            <person name="Dopson M."/>
            <person name="Valenzuela P.D."/>
            <person name="Holmes D.S."/>
        </authorList>
    </citation>
    <scope>NUCLEOTIDE SEQUENCE [LARGE SCALE GENOMIC DNA]</scope>
    <source>
        <strain evidence="12">ATCC 51756 / DSM 8584 / KU</strain>
    </source>
</reference>
<dbReference type="NCBIfam" id="NF009695">
    <property type="entry name" value="PRK13222.1-2"/>
    <property type="match status" value="1"/>
</dbReference>
<dbReference type="NCBIfam" id="TIGR01449">
    <property type="entry name" value="PGP_bact"/>
    <property type="match status" value="1"/>
</dbReference>
<comment type="pathway">
    <text evidence="3 10">Organic acid metabolism; glycolate biosynthesis; glycolate from 2-phosphoglycolate: step 1/1.</text>
</comment>
<dbReference type="PANTHER" id="PTHR43434:SF1">
    <property type="entry name" value="PHOSPHOGLYCOLATE PHOSPHATASE"/>
    <property type="match status" value="1"/>
</dbReference>
<evidence type="ECO:0000256" key="3">
    <source>
        <dbReference type="ARBA" id="ARBA00004818"/>
    </source>
</evidence>
<dbReference type="AlphaFoldDB" id="A0A059ZQI5"/>
<dbReference type="EC" id="3.1.3.18" evidence="5 10"/>
<keyword evidence="7 10" id="KW-0378">Hydrolase</keyword>
<evidence type="ECO:0000256" key="10">
    <source>
        <dbReference type="HAMAP-Rule" id="MF_00495"/>
    </source>
</evidence>
<dbReference type="SFLD" id="SFLDG01129">
    <property type="entry name" value="C1.5:_HAD__Beta-PGM__Phosphata"/>
    <property type="match status" value="1"/>
</dbReference>
<proteinExistence type="inferred from homology"/>
<feature type="binding site" evidence="10">
    <location>
        <position position="177"/>
    </location>
    <ligand>
        <name>Mg(2+)</name>
        <dbReference type="ChEBI" id="CHEBI:18420"/>
    </ligand>
</feature>
<dbReference type="GO" id="GO:0008967">
    <property type="term" value="F:phosphoglycolate phosphatase activity"/>
    <property type="evidence" value="ECO:0007669"/>
    <property type="project" value="UniProtKB-UniRule"/>
</dbReference>
<dbReference type="GO" id="GO:0005975">
    <property type="term" value="P:carbohydrate metabolic process"/>
    <property type="evidence" value="ECO:0007669"/>
    <property type="project" value="InterPro"/>
</dbReference>
<dbReference type="RefSeq" id="WP_004869811.1">
    <property type="nucleotide sequence ID" value="NZ_CP005986.1"/>
</dbReference>
<dbReference type="InterPro" id="IPR050155">
    <property type="entry name" value="HAD-like_hydrolase_sf"/>
</dbReference>
<gene>
    <name evidence="11" type="ORF">Acaty_c0073</name>
</gene>
<dbReference type="KEGG" id="acz:Acaty_c0073"/>
<evidence type="ECO:0000256" key="2">
    <source>
        <dbReference type="ARBA" id="ARBA00001946"/>
    </source>
</evidence>
<dbReference type="SFLD" id="SFLDG01135">
    <property type="entry name" value="C1.5.6:_HAD__Beta-PGM__Phospha"/>
    <property type="match status" value="1"/>
</dbReference>
<dbReference type="HOGENOM" id="CLU_045011_19_1_6"/>
<dbReference type="GO" id="GO:0005829">
    <property type="term" value="C:cytosol"/>
    <property type="evidence" value="ECO:0007669"/>
    <property type="project" value="TreeGrafter"/>
</dbReference>
<dbReference type="NCBIfam" id="TIGR01549">
    <property type="entry name" value="HAD-SF-IA-v1"/>
    <property type="match status" value="1"/>
</dbReference>
<feature type="binding site" evidence="10">
    <location>
        <position position="16"/>
    </location>
    <ligand>
        <name>Mg(2+)</name>
        <dbReference type="ChEBI" id="CHEBI:18420"/>
    </ligand>
</feature>
<dbReference type="InterPro" id="IPR037512">
    <property type="entry name" value="PGPase_prok"/>
</dbReference>
<dbReference type="InterPro" id="IPR023214">
    <property type="entry name" value="HAD_sf"/>
</dbReference>